<dbReference type="InterPro" id="IPR001791">
    <property type="entry name" value="Laminin_G"/>
</dbReference>
<accession>G7MYD5</accession>
<feature type="non-terminal residue" evidence="4">
    <location>
        <position position="75"/>
    </location>
</feature>
<feature type="non-terminal residue" evidence="4">
    <location>
        <position position="1"/>
    </location>
</feature>
<protein>
    <recommendedName>
        <fullName evidence="3">Laminin G domain-containing protein</fullName>
    </recommendedName>
</protein>
<dbReference type="Proteomes" id="UP000013456">
    <property type="component" value="Chromosome 7"/>
</dbReference>
<dbReference type="Pfam" id="PF02210">
    <property type="entry name" value="Laminin_G_2"/>
    <property type="match status" value="1"/>
</dbReference>
<feature type="domain" description="Laminin G" evidence="3">
    <location>
        <begin position="1"/>
        <end position="75"/>
    </location>
</feature>
<dbReference type="AlphaFoldDB" id="G7MYD5"/>
<comment type="caution">
    <text evidence="2">Lacks conserved residue(s) required for the propagation of feature annotation.</text>
</comment>
<dbReference type="Gene3D" id="2.60.120.200">
    <property type="match status" value="1"/>
</dbReference>
<organism evidence="4">
    <name type="scientific">Macaca mulatta</name>
    <name type="common">Rhesus macaque</name>
    <dbReference type="NCBI Taxonomy" id="9544"/>
    <lineage>
        <taxon>Eukaryota</taxon>
        <taxon>Metazoa</taxon>
        <taxon>Chordata</taxon>
        <taxon>Craniata</taxon>
        <taxon>Vertebrata</taxon>
        <taxon>Euteleostomi</taxon>
        <taxon>Mammalia</taxon>
        <taxon>Eutheria</taxon>
        <taxon>Euarchontoglires</taxon>
        <taxon>Primates</taxon>
        <taxon>Haplorrhini</taxon>
        <taxon>Catarrhini</taxon>
        <taxon>Cercopithecidae</taxon>
        <taxon>Cercopithecinae</taxon>
        <taxon>Macaca</taxon>
    </lineage>
</organism>
<keyword evidence="1" id="KW-0677">Repeat</keyword>
<dbReference type="PROSITE" id="PS50025">
    <property type="entry name" value="LAM_G_DOMAIN"/>
    <property type="match status" value="1"/>
</dbReference>
<evidence type="ECO:0000259" key="3">
    <source>
        <dbReference type="PROSITE" id="PS50025"/>
    </source>
</evidence>
<dbReference type="EMBL" id="CM001259">
    <property type="protein sequence ID" value="EHH27493.1"/>
    <property type="molecule type" value="Genomic_DNA"/>
</dbReference>
<dbReference type="InterPro" id="IPR013320">
    <property type="entry name" value="ConA-like_dom_sf"/>
</dbReference>
<name>G7MYD5_MACMU</name>
<evidence type="ECO:0000256" key="2">
    <source>
        <dbReference type="PROSITE-ProRule" id="PRU00122"/>
    </source>
</evidence>
<dbReference type="SUPFAM" id="SSF49899">
    <property type="entry name" value="Concanavalin A-like lectins/glucanases"/>
    <property type="match status" value="1"/>
</dbReference>
<gene>
    <name evidence="4" type="ORF">EGK_17695</name>
</gene>
<reference evidence="4" key="1">
    <citation type="journal article" date="2011" name="Nat. Biotechnol.">
        <title>Genome sequencing and comparison of two nonhuman primate animal models, the cynomolgus and Chinese rhesus macaques.</title>
        <authorList>
            <person name="Yan G."/>
            <person name="Zhang G."/>
            <person name="Fang X."/>
            <person name="Zhang Y."/>
            <person name="Li C."/>
            <person name="Ling F."/>
            <person name="Cooper D.N."/>
            <person name="Li Q."/>
            <person name="Li Y."/>
            <person name="van Gool A.J."/>
            <person name="Du H."/>
            <person name="Chen J."/>
            <person name="Chen R."/>
            <person name="Zhang P."/>
            <person name="Huang Z."/>
            <person name="Thompson J.R."/>
            <person name="Meng Y."/>
            <person name="Bai Y."/>
            <person name="Wang J."/>
            <person name="Zhuo M."/>
            <person name="Wang T."/>
            <person name="Huang Y."/>
            <person name="Wei L."/>
            <person name="Li J."/>
            <person name="Wang Z."/>
            <person name="Hu H."/>
            <person name="Yang P."/>
            <person name="Le L."/>
            <person name="Stenson P.D."/>
            <person name="Li B."/>
            <person name="Liu X."/>
            <person name="Ball E.V."/>
            <person name="An N."/>
            <person name="Huang Q."/>
            <person name="Zhang Y."/>
            <person name="Fan W."/>
            <person name="Zhang X."/>
            <person name="Li Y."/>
            <person name="Wang W."/>
            <person name="Katze M.G."/>
            <person name="Su B."/>
            <person name="Nielsen R."/>
            <person name="Yang H."/>
            <person name="Wang J."/>
            <person name="Wang X."/>
            <person name="Wang J."/>
        </authorList>
    </citation>
    <scope>NUCLEOTIDE SEQUENCE [LARGE SCALE GENOMIC DNA]</scope>
    <source>
        <strain evidence="4">CR-5</strain>
    </source>
</reference>
<evidence type="ECO:0000256" key="1">
    <source>
        <dbReference type="ARBA" id="ARBA00022737"/>
    </source>
</evidence>
<proteinExistence type="predicted"/>
<sequence length="75" mass="8278">TALTDIDLQLQFSTSQPEALLLLAAGPADHLLLQLYSGRLQVRFVLSQEELKLQTPAEKLLSDSFAHTMVLSVLE</sequence>
<evidence type="ECO:0000313" key="4">
    <source>
        <dbReference type="EMBL" id="EHH27493.1"/>
    </source>
</evidence>